<dbReference type="EMBL" id="JABBWD010000180">
    <property type="protein sequence ID" value="KAG1763074.1"/>
    <property type="molecule type" value="Genomic_DNA"/>
</dbReference>
<feature type="region of interest" description="Disordered" evidence="1">
    <location>
        <begin position="1"/>
        <end position="47"/>
    </location>
</feature>
<dbReference type="AlphaFoldDB" id="A0A9P6ZG64"/>
<dbReference type="Proteomes" id="UP000714275">
    <property type="component" value="Unassembled WGS sequence"/>
</dbReference>
<evidence type="ECO:0000256" key="1">
    <source>
        <dbReference type="SAM" id="MobiDB-lite"/>
    </source>
</evidence>
<gene>
    <name evidence="2" type="ORF">EV702DRAFT_1272627</name>
</gene>
<feature type="compositionally biased region" description="Polar residues" evidence="1">
    <location>
        <begin position="21"/>
        <end position="33"/>
    </location>
</feature>
<evidence type="ECO:0000313" key="2">
    <source>
        <dbReference type="EMBL" id="KAG1763074.1"/>
    </source>
</evidence>
<evidence type="ECO:0000313" key="3">
    <source>
        <dbReference type="Proteomes" id="UP000714275"/>
    </source>
</evidence>
<accession>A0A9P6ZG64</accession>
<reference evidence="2" key="1">
    <citation type="journal article" date="2020" name="New Phytol.">
        <title>Comparative genomics reveals dynamic genome evolution in host specialist ectomycorrhizal fungi.</title>
        <authorList>
            <person name="Lofgren L.A."/>
            <person name="Nguyen N.H."/>
            <person name="Vilgalys R."/>
            <person name="Ruytinx J."/>
            <person name="Liao H.L."/>
            <person name="Branco S."/>
            <person name="Kuo A."/>
            <person name="LaButti K."/>
            <person name="Lipzen A."/>
            <person name="Andreopoulos W."/>
            <person name="Pangilinan J."/>
            <person name="Riley R."/>
            <person name="Hundley H."/>
            <person name="Na H."/>
            <person name="Barry K."/>
            <person name="Grigoriev I.V."/>
            <person name="Stajich J.E."/>
            <person name="Kennedy P.G."/>
        </authorList>
    </citation>
    <scope>NUCLEOTIDE SEQUENCE</scope>
    <source>
        <strain evidence="2">DOB743</strain>
    </source>
</reference>
<protein>
    <submittedName>
        <fullName evidence="2">Uncharacterized protein</fullName>
    </submittedName>
</protein>
<comment type="caution">
    <text evidence="2">The sequence shown here is derived from an EMBL/GenBank/DDBJ whole genome shotgun (WGS) entry which is preliminary data.</text>
</comment>
<sequence length="108" mass="12034">MTPHQNSCVTSTKRRAFVPPVQSSSSRHQTVQPSAPAFSGDAETDDTKAITPARTIAEEKRIVLVMRFGNLSIHQNPDATNLDPEEILTNLFRRANVIERVTPRHSEI</sequence>
<feature type="compositionally biased region" description="Polar residues" evidence="1">
    <location>
        <begin position="1"/>
        <end position="11"/>
    </location>
</feature>
<proteinExistence type="predicted"/>
<keyword evidence="3" id="KW-1185">Reference proteome</keyword>
<organism evidence="2 3">
    <name type="scientific">Suillus placidus</name>
    <dbReference type="NCBI Taxonomy" id="48579"/>
    <lineage>
        <taxon>Eukaryota</taxon>
        <taxon>Fungi</taxon>
        <taxon>Dikarya</taxon>
        <taxon>Basidiomycota</taxon>
        <taxon>Agaricomycotina</taxon>
        <taxon>Agaricomycetes</taxon>
        <taxon>Agaricomycetidae</taxon>
        <taxon>Boletales</taxon>
        <taxon>Suillineae</taxon>
        <taxon>Suillaceae</taxon>
        <taxon>Suillus</taxon>
    </lineage>
</organism>
<name>A0A9P6ZG64_9AGAM</name>